<evidence type="ECO:0000313" key="2">
    <source>
        <dbReference type="EMBL" id="SSA34838.1"/>
    </source>
</evidence>
<keyword evidence="3" id="KW-1185">Reference proteome</keyword>
<dbReference type="OrthoDB" id="5141713at2"/>
<proteinExistence type="predicted"/>
<organism evidence="2 3">
    <name type="scientific">Branchiibius hedensis</name>
    <dbReference type="NCBI Taxonomy" id="672460"/>
    <lineage>
        <taxon>Bacteria</taxon>
        <taxon>Bacillati</taxon>
        <taxon>Actinomycetota</taxon>
        <taxon>Actinomycetes</taxon>
        <taxon>Micrococcales</taxon>
        <taxon>Dermacoccaceae</taxon>
        <taxon>Branchiibius</taxon>
    </lineage>
</organism>
<evidence type="ECO:0000313" key="3">
    <source>
        <dbReference type="Proteomes" id="UP000250028"/>
    </source>
</evidence>
<gene>
    <name evidence="2" type="ORF">SAMN04489750_2168</name>
</gene>
<evidence type="ECO:0000256" key="1">
    <source>
        <dbReference type="SAM" id="SignalP"/>
    </source>
</evidence>
<dbReference type="Pfam" id="PF18986">
    <property type="entry name" value="DUF5719"/>
    <property type="match status" value="1"/>
</dbReference>
<name>A0A2Y8ZU88_9MICO</name>
<dbReference type="RefSeq" id="WP_109685713.1">
    <property type="nucleotide sequence ID" value="NZ_QGDN01000001.1"/>
</dbReference>
<sequence>MKVTGVARAVVAVAAASGLVLAAGAANGTVRATRASDVPTLPAPSAAQVQSQVICPGPDRPGSAAPDPTQHVSAAVAAAPTQLVQTSTSGGAVVGQRLPASAGAAPASLSSSGKIVTTTLSGAGALLETGSGALAAGLTGTQSSLEKTATVRGLTTLSCASAPTTEAWLFAGGSDPGRVVRVVLTNPNDTAVVARLQVVGRSGVDATASVPAVSVPAKSRSVVTLGAFPAALATAAIRVTTAGGPLAVAATDSWSKGETPVGLELTGPAAAPATAVVIPAVGVVGSAPQVRVAVPGTQPAIVRVQAIDATGAVAADQVATVAAQSSDEISLKGVPDGLYELRVSADQPLTAAALTASKTSDFAWAPATSAIDDSSAFVVPALSNGSQATLVLGGSKAAKVDLTLVDAAGAVTTRSVAVAGDRPTSVPLPLGGGVWLKVTNGAVNAGVFLRCPDSSGDVIAATGLGRVALQPTGVEVTEQPR</sequence>
<keyword evidence="1" id="KW-0732">Signal</keyword>
<feature type="signal peptide" evidence="1">
    <location>
        <begin position="1"/>
        <end position="22"/>
    </location>
</feature>
<dbReference type="InterPro" id="IPR043777">
    <property type="entry name" value="DUF5719"/>
</dbReference>
<evidence type="ECO:0008006" key="4">
    <source>
        <dbReference type="Google" id="ProtNLM"/>
    </source>
</evidence>
<dbReference type="EMBL" id="UESZ01000001">
    <property type="protein sequence ID" value="SSA34838.1"/>
    <property type="molecule type" value="Genomic_DNA"/>
</dbReference>
<dbReference type="Proteomes" id="UP000250028">
    <property type="component" value="Unassembled WGS sequence"/>
</dbReference>
<protein>
    <recommendedName>
        <fullName evidence="4">Ig-like domain (Group 3)</fullName>
    </recommendedName>
</protein>
<reference evidence="3" key="1">
    <citation type="submission" date="2016-10" db="EMBL/GenBank/DDBJ databases">
        <authorList>
            <person name="Varghese N."/>
            <person name="Submissions S."/>
        </authorList>
    </citation>
    <scope>NUCLEOTIDE SEQUENCE [LARGE SCALE GENOMIC DNA]</scope>
    <source>
        <strain evidence="3">DSM 22951</strain>
    </source>
</reference>
<feature type="chain" id="PRO_5039713450" description="Ig-like domain (Group 3)" evidence="1">
    <location>
        <begin position="23"/>
        <end position="481"/>
    </location>
</feature>
<accession>A0A2Y8ZU88</accession>
<dbReference type="AlphaFoldDB" id="A0A2Y8ZU88"/>